<dbReference type="PANTHER" id="PTHR13016:SF0">
    <property type="entry name" value="AMME SYNDROME CANDIDATE GENE 1 PROTEIN"/>
    <property type="match status" value="1"/>
</dbReference>
<dbReference type="Gene3D" id="3.30.700.20">
    <property type="entry name" value="Hypothetical protein ph0010, domain 1"/>
    <property type="match status" value="1"/>
</dbReference>
<keyword evidence="3" id="KW-1185">Reference proteome</keyword>
<dbReference type="EMBL" id="FWEV01000224">
    <property type="protein sequence ID" value="SLM31294.1"/>
    <property type="molecule type" value="Genomic_DNA"/>
</dbReference>
<name>A0A1W1HFN3_9BACT</name>
<dbReference type="InterPro" id="IPR036071">
    <property type="entry name" value="AMMECR1_dom_sf"/>
</dbReference>
<accession>A0A1W1HFN3</accession>
<dbReference type="NCBIfam" id="TIGR00296">
    <property type="entry name" value="TIGR00296 family protein"/>
    <property type="match status" value="1"/>
</dbReference>
<dbReference type="AlphaFoldDB" id="A0A1W1HFN3"/>
<dbReference type="Gene3D" id="3.30.1490.150">
    <property type="entry name" value="Hypothetical protein ph0010, domain 2"/>
    <property type="match status" value="1"/>
</dbReference>
<dbReference type="InterPro" id="IPR023473">
    <property type="entry name" value="AMMECR1"/>
</dbReference>
<feature type="domain" description="AMMECR1" evidence="1">
    <location>
        <begin position="13"/>
        <end position="200"/>
    </location>
</feature>
<dbReference type="Proteomes" id="UP000191931">
    <property type="component" value="Unassembled WGS sequence"/>
</dbReference>
<dbReference type="RefSeq" id="WP_080801076.1">
    <property type="nucleotide sequence ID" value="NZ_LT828541.1"/>
</dbReference>
<dbReference type="NCBIfam" id="TIGR04335">
    <property type="entry name" value="AmmeMemoSam_A"/>
    <property type="match status" value="1"/>
</dbReference>
<dbReference type="Pfam" id="PF01871">
    <property type="entry name" value="AMMECR1"/>
    <property type="match status" value="1"/>
</dbReference>
<organism evidence="2 3">
    <name type="scientific">Desulfamplus magnetovallimortis</name>
    <dbReference type="NCBI Taxonomy" id="1246637"/>
    <lineage>
        <taxon>Bacteria</taxon>
        <taxon>Pseudomonadati</taxon>
        <taxon>Thermodesulfobacteriota</taxon>
        <taxon>Desulfobacteria</taxon>
        <taxon>Desulfobacterales</taxon>
        <taxon>Desulfobacteraceae</taxon>
        <taxon>Desulfamplus</taxon>
    </lineage>
</organism>
<dbReference type="OrthoDB" id="9782820at2"/>
<protein>
    <recommendedName>
        <fullName evidence="1">AMMECR1 domain-containing protein</fullName>
    </recommendedName>
</protein>
<dbReference type="InterPro" id="IPR027623">
    <property type="entry name" value="AmmeMemoSam_A"/>
</dbReference>
<sequence length="200" mass="22644">MTNQDIQNEFSEDQGQALLRFARFTIGEKLGITEKNHDQKEIIKSLENEIFNKNSGVFVTLNMDGNLRGCIGSLESRESVKQGVARNAVNAAFHDPRFPKLTKDEFARVHMEVSILSEPSPLEYTDSEELLSKLKAGIHGVIIKKGGAQATFLPQVWEQLPDKTSFMSHLCRKAGLYSEEWKKGKLKVMTYTVQYFEEGE</sequence>
<dbReference type="STRING" id="1246637.MTBBW1_300025"/>
<dbReference type="InterPro" id="IPR027485">
    <property type="entry name" value="AMMECR1_N"/>
</dbReference>
<evidence type="ECO:0000313" key="3">
    <source>
        <dbReference type="Proteomes" id="UP000191931"/>
    </source>
</evidence>
<evidence type="ECO:0000313" key="2">
    <source>
        <dbReference type="EMBL" id="SLM31294.1"/>
    </source>
</evidence>
<reference evidence="2 3" key="1">
    <citation type="submission" date="2017-03" db="EMBL/GenBank/DDBJ databases">
        <authorList>
            <person name="Afonso C.L."/>
            <person name="Miller P.J."/>
            <person name="Scott M.A."/>
            <person name="Spackman E."/>
            <person name="Goraichik I."/>
            <person name="Dimitrov K.M."/>
            <person name="Suarez D.L."/>
            <person name="Swayne D.E."/>
        </authorList>
    </citation>
    <scope>NUCLEOTIDE SEQUENCE [LARGE SCALE GENOMIC DNA]</scope>
    <source>
        <strain evidence="2">PRJEB14757</strain>
    </source>
</reference>
<dbReference type="InterPro" id="IPR002733">
    <property type="entry name" value="AMMECR1_domain"/>
</dbReference>
<dbReference type="PANTHER" id="PTHR13016">
    <property type="entry name" value="AMMECR1 HOMOLOG"/>
    <property type="match status" value="1"/>
</dbReference>
<dbReference type="PROSITE" id="PS51112">
    <property type="entry name" value="AMMECR1"/>
    <property type="match status" value="1"/>
</dbReference>
<proteinExistence type="predicted"/>
<dbReference type="SUPFAM" id="SSF143447">
    <property type="entry name" value="AMMECR1-like"/>
    <property type="match status" value="1"/>
</dbReference>
<evidence type="ECO:0000259" key="1">
    <source>
        <dbReference type="PROSITE" id="PS51112"/>
    </source>
</evidence>
<gene>
    <name evidence="2" type="ORF">MTBBW1_300025</name>
</gene>